<feature type="compositionally biased region" description="Pro residues" evidence="1">
    <location>
        <begin position="12"/>
        <end position="24"/>
    </location>
</feature>
<feature type="transmembrane region" description="Helical" evidence="2">
    <location>
        <begin position="177"/>
        <end position="197"/>
    </location>
</feature>
<feature type="transmembrane region" description="Helical" evidence="2">
    <location>
        <begin position="217"/>
        <end position="236"/>
    </location>
</feature>
<dbReference type="GO" id="GO:0008233">
    <property type="term" value="F:peptidase activity"/>
    <property type="evidence" value="ECO:0007669"/>
    <property type="project" value="InterPro"/>
</dbReference>
<keyword evidence="2" id="KW-0812">Transmembrane</keyword>
<evidence type="ECO:0000313" key="4">
    <source>
        <dbReference type="Proteomes" id="UP000256709"/>
    </source>
</evidence>
<sequence length="399" mass="42277">MTIASVGGTPPAVSPSPAEAPPTPVWSAPTPKKPVSTGFVLGVIVLCVLSFVFLLVLGYVMLSIGPVAALICGIIALIPLTVVLLVVRLIDRWEPEPRGALWFAFLWGAAASVALALLVDAGVQILVYVASDGQAVPSDVFGAVVQAPIVEESAKGLGVLLIFLVLRRTFDGPVDGLVYAATVAGGFAFTENILYFGSSLIEGGGVSLGVTFALRGIMGPFAHVMFTSCTGIALGFASRRRGFWPVAGLFLAGLFCAMLLHALWNGSTVVAEGIEGFLFAYAVIQVPLFAVAIVGVVLLRRAEARLTRARLTEYQEAGWFVPAEVDMLSTGRGRRSATAWARRQPVAKTKQMRRFIHDSTALAFTRQRLITGRNRIGVEQQESDLLAAVVSDRAALLVG</sequence>
<accession>A0A3E0VQY1</accession>
<keyword evidence="2" id="KW-1133">Transmembrane helix</keyword>
<keyword evidence="2" id="KW-0472">Membrane</keyword>
<feature type="transmembrane region" description="Helical" evidence="2">
    <location>
        <begin position="243"/>
        <end position="264"/>
    </location>
</feature>
<dbReference type="InterPro" id="IPR026898">
    <property type="entry name" value="PrsW"/>
</dbReference>
<name>A0A3E0VQY1_9MICO</name>
<dbReference type="PANTHER" id="PTHR36844">
    <property type="entry name" value="PROTEASE PRSW"/>
    <property type="match status" value="1"/>
</dbReference>
<evidence type="ECO:0008006" key="5">
    <source>
        <dbReference type="Google" id="ProtNLM"/>
    </source>
</evidence>
<comment type="caution">
    <text evidence="3">The sequence shown here is derived from an EMBL/GenBank/DDBJ whole genome shotgun (WGS) entry which is preliminary data.</text>
</comment>
<reference evidence="3 4" key="1">
    <citation type="submission" date="2017-04" db="EMBL/GenBank/DDBJ databases">
        <title>Comparative genome analysis of Subtercola boreus.</title>
        <authorList>
            <person name="Cho Y.-J."/>
            <person name="Cho A."/>
            <person name="Kim O.-S."/>
            <person name="Lee J.-I."/>
        </authorList>
    </citation>
    <scope>NUCLEOTIDE SEQUENCE [LARGE SCALE GENOMIC DNA]</scope>
    <source>
        <strain evidence="3 4">P27444</strain>
    </source>
</reference>
<feature type="transmembrane region" description="Helical" evidence="2">
    <location>
        <begin position="276"/>
        <end position="299"/>
    </location>
</feature>
<feature type="transmembrane region" description="Helical" evidence="2">
    <location>
        <begin position="39"/>
        <end position="61"/>
    </location>
</feature>
<feature type="transmembrane region" description="Helical" evidence="2">
    <location>
        <begin position="102"/>
        <end position="128"/>
    </location>
</feature>
<gene>
    <name evidence="3" type="ORF">B7R21_10975</name>
</gene>
<dbReference type="AlphaFoldDB" id="A0A3E0VQY1"/>
<feature type="region of interest" description="Disordered" evidence="1">
    <location>
        <begin position="1"/>
        <end position="27"/>
    </location>
</feature>
<feature type="transmembrane region" description="Helical" evidence="2">
    <location>
        <begin position="140"/>
        <end position="165"/>
    </location>
</feature>
<organism evidence="3 4">
    <name type="scientific">Subtercola boreus</name>
    <dbReference type="NCBI Taxonomy" id="120213"/>
    <lineage>
        <taxon>Bacteria</taxon>
        <taxon>Bacillati</taxon>
        <taxon>Actinomycetota</taxon>
        <taxon>Actinomycetes</taxon>
        <taxon>Micrococcales</taxon>
        <taxon>Microbacteriaceae</taxon>
        <taxon>Subtercola</taxon>
    </lineage>
</organism>
<dbReference type="Proteomes" id="UP000256709">
    <property type="component" value="Unassembled WGS sequence"/>
</dbReference>
<dbReference type="PANTHER" id="PTHR36844:SF1">
    <property type="entry name" value="PROTEASE PRSW"/>
    <property type="match status" value="1"/>
</dbReference>
<evidence type="ECO:0000256" key="2">
    <source>
        <dbReference type="SAM" id="Phobius"/>
    </source>
</evidence>
<dbReference type="RefSeq" id="WP_116283309.1">
    <property type="nucleotide sequence ID" value="NZ_NBXA01000022.1"/>
</dbReference>
<evidence type="ECO:0000256" key="1">
    <source>
        <dbReference type="SAM" id="MobiDB-lite"/>
    </source>
</evidence>
<evidence type="ECO:0000313" key="3">
    <source>
        <dbReference type="EMBL" id="RFA11868.1"/>
    </source>
</evidence>
<dbReference type="Pfam" id="PF13367">
    <property type="entry name" value="PrsW-protease"/>
    <property type="match status" value="1"/>
</dbReference>
<feature type="transmembrane region" description="Helical" evidence="2">
    <location>
        <begin position="67"/>
        <end position="90"/>
    </location>
</feature>
<dbReference type="OrthoDB" id="9785431at2"/>
<dbReference type="EMBL" id="NBXA01000022">
    <property type="protein sequence ID" value="RFA11868.1"/>
    <property type="molecule type" value="Genomic_DNA"/>
</dbReference>
<proteinExistence type="predicted"/>
<protein>
    <recommendedName>
        <fullName evidence="5">PrsW family intramembrane metalloprotease</fullName>
    </recommendedName>
</protein>